<feature type="region of interest" description="Disordered" evidence="1">
    <location>
        <begin position="41"/>
        <end position="61"/>
    </location>
</feature>
<dbReference type="EMBL" id="JARIHO010000001">
    <property type="protein sequence ID" value="KAJ7369107.1"/>
    <property type="molecule type" value="Genomic_DNA"/>
</dbReference>
<reference evidence="2" key="1">
    <citation type="submission" date="2023-03" db="EMBL/GenBank/DDBJ databases">
        <title>Massive genome expansion in bonnet fungi (Mycena s.s.) driven by repeated elements and novel gene families across ecological guilds.</title>
        <authorList>
            <consortium name="Lawrence Berkeley National Laboratory"/>
            <person name="Harder C.B."/>
            <person name="Miyauchi S."/>
            <person name="Viragh M."/>
            <person name="Kuo A."/>
            <person name="Thoen E."/>
            <person name="Andreopoulos B."/>
            <person name="Lu D."/>
            <person name="Skrede I."/>
            <person name="Drula E."/>
            <person name="Henrissat B."/>
            <person name="Morin E."/>
            <person name="Kohler A."/>
            <person name="Barry K."/>
            <person name="LaButti K."/>
            <person name="Morin E."/>
            <person name="Salamov A."/>
            <person name="Lipzen A."/>
            <person name="Mereny Z."/>
            <person name="Hegedus B."/>
            <person name="Baldrian P."/>
            <person name="Stursova M."/>
            <person name="Weitz H."/>
            <person name="Taylor A."/>
            <person name="Grigoriev I.V."/>
            <person name="Nagy L.G."/>
            <person name="Martin F."/>
            <person name="Kauserud H."/>
        </authorList>
    </citation>
    <scope>NUCLEOTIDE SEQUENCE</scope>
    <source>
        <strain evidence="2">CBHHK002</strain>
    </source>
</reference>
<evidence type="ECO:0000313" key="3">
    <source>
        <dbReference type="Proteomes" id="UP001218218"/>
    </source>
</evidence>
<accession>A0AAD7AW30</accession>
<name>A0AAD7AW30_9AGAR</name>
<proteinExistence type="predicted"/>
<keyword evidence="3" id="KW-1185">Reference proteome</keyword>
<protein>
    <submittedName>
        <fullName evidence="2">Uncharacterized protein</fullName>
    </submittedName>
</protein>
<gene>
    <name evidence="2" type="ORF">DFH08DRAFT_796901</name>
</gene>
<organism evidence="2 3">
    <name type="scientific">Mycena albidolilacea</name>
    <dbReference type="NCBI Taxonomy" id="1033008"/>
    <lineage>
        <taxon>Eukaryota</taxon>
        <taxon>Fungi</taxon>
        <taxon>Dikarya</taxon>
        <taxon>Basidiomycota</taxon>
        <taxon>Agaricomycotina</taxon>
        <taxon>Agaricomycetes</taxon>
        <taxon>Agaricomycetidae</taxon>
        <taxon>Agaricales</taxon>
        <taxon>Marasmiineae</taxon>
        <taxon>Mycenaceae</taxon>
        <taxon>Mycena</taxon>
    </lineage>
</organism>
<comment type="caution">
    <text evidence="2">The sequence shown here is derived from an EMBL/GenBank/DDBJ whole genome shotgun (WGS) entry which is preliminary data.</text>
</comment>
<evidence type="ECO:0000256" key="1">
    <source>
        <dbReference type="SAM" id="MobiDB-lite"/>
    </source>
</evidence>
<dbReference type="Proteomes" id="UP001218218">
    <property type="component" value="Unassembled WGS sequence"/>
</dbReference>
<sequence length="113" mass="12075">MATKCQQLAKGVFPDVNWLEEIHGAKLERIIDFIENNEFSGTGGTHTSASGSGSKGKSERDNVLNTAMRKVFKAAMGHSISIKLDILANDNPVKAGGSFIASTNSKGQLLRPD</sequence>
<dbReference type="AlphaFoldDB" id="A0AAD7AW30"/>
<evidence type="ECO:0000313" key="2">
    <source>
        <dbReference type="EMBL" id="KAJ7369107.1"/>
    </source>
</evidence>